<feature type="region of interest" description="Disordered" evidence="1">
    <location>
        <begin position="51"/>
        <end position="93"/>
    </location>
</feature>
<evidence type="ECO:0000313" key="2">
    <source>
        <dbReference type="EMBL" id="GAA4710347.1"/>
    </source>
</evidence>
<proteinExistence type="predicted"/>
<organism evidence="2 3">
    <name type="scientific">Promicromonospora umidemergens</name>
    <dbReference type="NCBI Taxonomy" id="629679"/>
    <lineage>
        <taxon>Bacteria</taxon>
        <taxon>Bacillati</taxon>
        <taxon>Actinomycetota</taxon>
        <taxon>Actinomycetes</taxon>
        <taxon>Micrococcales</taxon>
        <taxon>Promicromonosporaceae</taxon>
        <taxon>Promicromonospora</taxon>
    </lineage>
</organism>
<keyword evidence="3" id="KW-1185">Reference proteome</keyword>
<accession>A0ABP8XM00</accession>
<evidence type="ECO:0000256" key="1">
    <source>
        <dbReference type="SAM" id="MobiDB-lite"/>
    </source>
</evidence>
<dbReference type="Proteomes" id="UP001500843">
    <property type="component" value="Unassembled WGS sequence"/>
</dbReference>
<name>A0ABP8XM00_9MICO</name>
<protein>
    <submittedName>
        <fullName evidence="2">Uncharacterized protein</fullName>
    </submittedName>
</protein>
<feature type="compositionally biased region" description="Low complexity" evidence="1">
    <location>
        <begin position="63"/>
        <end position="85"/>
    </location>
</feature>
<dbReference type="RefSeq" id="WP_253868512.1">
    <property type="nucleotide sequence ID" value="NZ_BAABHM010000016.1"/>
</dbReference>
<sequence>MSQQGTAQSYVETPTRTVAAVGATFAYRELGLQSGLPLVLLTHLGANLDAGARASSTGSRKITASSPSTTAASAAPPDASATRSTGWPTTSSA</sequence>
<dbReference type="EMBL" id="BAABHM010000016">
    <property type="protein sequence ID" value="GAA4710347.1"/>
    <property type="molecule type" value="Genomic_DNA"/>
</dbReference>
<reference evidence="3" key="1">
    <citation type="journal article" date="2019" name="Int. J. Syst. Evol. Microbiol.">
        <title>The Global Catalogue of Microorganisms (GCM) 10K type strain sequencing project: providing services to taxonomists for standard genome sequencing and annotation.</title>
        <authorList>
            <consortium name="The Broad Institute Genomics Platform"/>
            <consortium name="The Broad Institute Genome Sequencing Center for Infectious Disease"/>
            <person name="Wu L."/>
            <person name="Ma J."/>
        </authorList>
    </citation>
    <scope>NUCLEOTIDE SEQUENCE [LARGE SCALE GENOMIC DNA]</scope>
    <source>
        <strain evidence="3">JCM 17975</strain>
    </source>
</reference>
<comment type="caution">
    <text evidence="2">The sequence shown here is derived from an EMBL/GenBank/DDBJ whole genome shotgun (WGS) entry which is preliminary data.</text>
</comment>
<gene>
    <name evidence="2" type="ORF">GCM10023198_36410</name>
</gene>
<evidence type="ECO:0000313" key="3">
    <source>
        <dbReference type="Proteomes" id="UP001500843"/>
    </source>
</evidence>